<feature type="compositionally biased region" description="Basic residues" evidence="6">
    <location>
        <begin position="444"/>
        <end position="458"/>
    </location>
</feature>
<feature type="compositionally biased region" description="Polar residues" evidence="6">
    <location>
        <begin position="303"/>
        <end position="321"/>
    </location>
</feature>
<dbReference type="GO" id="GO:0006799">
    <property type="term" value="P:polyphosphate biosynthetic process"/>
    <property type="evidence" value="ECO:0007669"/>
    <property type="project" value="UniProtKB-ARBA"/>
</dbReference>
<comment type="caution">
    <text evidence="8">The sequence shown here is derived from an EMBL/GenBank/DDBJ whole genome shotgun (WGS) entry which is preliminary data.</text>
</comment>
<evidence type="ECO:0000256" key="3">
    <source>
        <dbReference type="ARBA" id="ARBA00022692"/>
    </source>
</evidence>
<dbReference type="RefSeq" id="XP_058342251.1">
    <property type="nucleotide sequence ID" value="XM_058486916.1"/>
</dbReference>
<evidence type="ECO:0000256" key="4">
    <source>
        <dbReference type="ARBA" id="ARBA00022989"/>
    </source>
</evidence>
<keyword evidence="5" id="KW-0472">Membrane</keyword>
<evidence type="ECO:0000256" key="1">
    <source>
        <dbReference type="ARBA" id="ARBA00004128"/>
    </source>
</evidence>
<proteinExistence type="predicted"/>
<dbReference type="PANTHER" id="PTHR46140">
    <property type="entry name" value="VACUOLAR TRANSPORTER CHAPERONE 1-RELATED"/>
    <property type="match status" value="1"/>
</dbReference>
<keyword evidence="9" id="KW-1185">Reference proteome</keyword>
<dbReference type="PROSITE" id="PS51382">
    <property type="entry name" value="SPX"/>
    <property type="match status" value="1"/>
</dbReference>
<dbReference type="GO" id="GO:0005774">
    <property type="term" value="C:vacuolar membrane"/>
    <property type="evidence" value="ECO:0007669"/>
    <property type="project" value="UniProtKB-SubCell"/>
</dbReference>
<dbReference type="InterPro" id="IPR004331">
    <property type="entry name" value="SPX_dom"/>
</dbReference>
<accession>A0AAD7XY78</accession>
<evidence type="ECO:0000313" key="9">
    <source>
        <dbReference type="Proteomes" id="UP001234581"/>
    </source>
</evidence>
<dbReference type="EMBL" id="JARTCD010000032">
    <property type="protein sequence ID" value="KAJ8657338.1"/>
    <property type="molecule type" value="Genomic_DNA"/>
</dbReference>
<keyword evidence="2" id="KW-0926">Vacuole</keyword>
<dbReference type="PANTHER" id="PTHR46140:SF1">
    <property type="entry name" value="VACUOLAR TRANSPORTER CHAPERONE COMPLEX SUBUNIT 4-RELATED"/>
    <property type="match status" value="1"/>
</dbReference>
<keyword evidence="3" id="KW-0812">Transmembrane</keyword>
<evidence type="ECO:0000256" key="6">
    <source>
        <dbReference type="SAM" id="MobiDB-lite"/>
    </source>
</evidence>
<sequence>MSVSPSSSSGLLLISDRPLDTIFDRLPTVFVPSYAATLGHLTDVAHSYDDLEHQDYVDEQYTRIPEEYIYQFKQLQHQPWRFFYLDLDRLSREIQSLHQFMLLHDNTSIIDQQQTSFIRTLDAELAKVNDFYSLKLGEIQRRVSFCHAQPETKKGRLDTEINHTLPNEIALLAHFSKSNYRALFAVLARYDSQVLSLQRQRQPVLQNQLYRLVSSKLFYRPADLLELMSSLNKLHKAMRSVHVSLPTQDSLLSIPGMTSPDDELRQVPNFTSIYISPTSEAADSTPYLPPSPALSSDEEERSTYTASSSGDSCITGGSSDGEQQRHGMISVQQFWVHPDNLVEIMLHVGKYLDIQDTTLPQAQTDTVTTNNPHYSHGITTLHLDTPQLTSYTERAVASDNGKSHAASTALRIRWYHQEQHTTSNKPVVALEEKVYCSTNTHVSSGKRRSATRRGHKSLGKSPYRPSSNNNDNNHLQAASLKDGAPSSCKSRRHVGSKSYFKHRLWFKSKHMDPWLAGDWSLRHVLSKPECKHWHLSKKNVTAAAANNDEETTEQVLAMEENARACHMEPGKSTTLMMLHFIY</sequence>
<feature type="compositionally biased region" description="Polar residues" evidence="6">
    <location>
        <begin position="464"/>
        <end position="476"/>
    </location>
</feature>
<gene>
    <name evidence="8" type="ORF">O0I10_006891</name>
</gene>
<keyword evidence="4" id="KW-1133">Transmembrane helix</keyword>
<protein>
    <recommendedName>
        <fullName evidence="7">SPX domain-containing protein</fullName>
    </recommendedName>
</protein>
<evidence type="ECO:0000256" key="5">
    <source>
        <dbReference type="ARBA" id="ARBA00023136"/>
    </source>
</evidence>
<dbReference type="AlphaFoldDB" id="A0AAD7XY78"/>
<dbReference type="Proteomes" id="UP001234581">
    <property type="component" value="Unassembled WGS sequence"/>
</dbReference>
<name>A0AAD7XY78_9FUNG</name>
<dbReference type="InterPro" id="IPR051572">
    <property type="entry name" value="VTC_Complex_Subunit"/>
</dbReference>
<dbReference type="InterPro" id="IPR042267">
    <property type="entry name" value="VTC_sf"/>
</dbReference>
<feature type="region of interest" description="Disordered" evidence="6">
    <location>
        <begin position="439"/>
        <end position="492"/>
    </location>
</feature>
<dbReference type="Pfam" id="PF09359">
    <property type="entry name" value="VTC"/>
    <property type="match status" value="1"/>
</dbReference>
<dbReference type="InterPro" id="IPR018966">
    <property type="entry name" value="VTC_domain"/>
</dbReference>
<evidence type="ECO:0000313" key="8">
    <source>
        <dbReference type="EMBL" id="KAJ8657338.1"/>
    </source>
</evidence>
<evidence type="ECO:0000259" key="7">
    <source>
        <dbReference type="PROSITE" id="PS51382"/>
    </source>
</evidence>
<dbReference type="GeneID" id="83214301"/>
<comment type="subcellular location">
    <subcellularLocation>
        <location evidence="1">Vacuole membrane</location>
        <topology evidence="1">Multi-pass membrane protein</topology>
    </subcellularLocation>
</comment>
<feature type="region of interest" description="Disordered" evidence="6">
    <location>
        <begin position="280"/>
        <end position="324"/>
    </location>
</feature>
<dbReference type="Gene3D" id="3.20.100.30">
    <property type="entry name" value="VTC, catalytic tunnel domain"/>
    <property type="match status" value="1"/>
</dbReference>
<evidence type="ECO:0000256" key="2">
    <source>
        <dbReference type="ARBA" id="ARBA00022554"/>
    </source>
</evidence>
<feature type="domain" description="SPX" evidence="7">
    <location>
        <begin position="62"/>
        <end position="204"/>
    </location>
</feature>
<reference evidence="8 9" key="1">
    <citation type="submission" date="2023-03" db="EMBL/GenBank/DDBJ databases">
        <title>Genome sequence of Lichtheimia ornata CBS 291.66.</title>
        <authorList>
            <person name="Mohabir J.T."/>
            <person name="Shea T.P."/>
            <person name="Kurbessoian T."/>
            <person name="Berby B."/>
            <person name="Fontaine J."/>
            <person name="Livny J."/>
            <person name="Gnirke A."/>
            <person name="Stajich J.E."/>
            <person name="Cuomo C.A."/>
        </authorList>
    </citation>
    <scope>NUCLEOTIDE SEQUENCE [LARGE SCALE GENOMIC DNA]</scope>
    <source>
        <strain evidence="8">CBS 291.66</strain>
    </source>
</reference>
<organism evidence="8 9">
    <name type="scientific">Lichtheimia ornata</name>
    <dbReference type="NCBI Taxonomy" id="688661"/>
    <lineage>
        <taxon>Eukaryota</taxon>
        <taxon>Fungi</taxon>
        <taxon>Fungi incertae sedis</taxon>
        <taxon>Mucoromycota</taxon>
        <taxon>Mucoromycotina</taxon>
        <taxon>Mucoromycetes</taxon>
        <taxon>Mucorales</taxon>
        <taxon>Lichtheimiaceae</taxon>
        <taxon>Lichtheimia</taxon>
    </lineage>
</organism>